<dbReference type="EMBL" id="LFYR01000601">
    <property type="protein sequence ID" value="KMZ73132.1"/>
    <property type="molecule type" value="Genomic_DNA"/>
</dbReference>
<dbReference type="AlphaFoldDB" id="A0A0K9PY46"/>
<comment type="caution">
    <text evidence="4">The sequence shown here is derived from an EMBL/GenBank/DDBJ whole genome shotgun (WGS) entry which is preliminary data.</text>
</comment>
<evidence type="ECO:0000313" key="5">
    <source>
        <dbReference type="Proteomes" id="UP000036987"/>
    </source>
</evidence>
<reference evidence="5" key="1">
    <citation type="journal article" date="2016" name="Nature">
        <title>The genome of the seagrass Zostera marina reveals angiosperm adaptation to the sea.</title>
        <authorList>
            <person name="Olsen J.L."/>
            <person name="Rouze P."/>
            <person name="Verhelst B."/>
            <person name="Lin Y.-C."/>
            <person name="Bayer T."/>
            <person name="Collen J."/>
            <person name="Dattolo E."/>
            <person name="De Paoli E."/>
            <person name="Dittami S."/>
            <person name="Maumus F."/>
            <person name="Michel G."/>
            <person name="Kersting A."/>
            <person name="Lauritano C."/>
            <person name="Lohaus R."/>
            <person name="Toepel M."/>
            <person name="Tonon T."/>
            <person name="Vanneste K."/>
            <person name="Amirebrahimi M."/>
            <person name="Brakel J."/>
            <person name="Bostroem C."/>
            <person name="Chovatia M."/>
            <person name="Grimwood J."/>
            <person name="Jenkins J.W."/>
            <person name="Jueterbock A."/>
            <person name="Mraz A."/>
            <person name="Stam W.T."/>
            <person name="Tice H."/>
            <person name="Bornberg-Bauer E."/>
            <person name="Green P.J."/>
            <person name="Pearson G.A."/>
            <person name="Procaccini G."/>
            <person name="Duarte C.M."/>
            <person name="Schmutz J."/>
            <person name="Reusch T.B.H."/>
            <person name="Van de Peer Y."/>
        </authorList>
    </citation>
    <scope>NUCLEOTIDE SEQUENCE [LARGE SCALE GENOMIC DNA]</scope>
    <source>
        <strain evidence="5">cv. Finnish</strain>
    </source>
</reference>
<sequence length="140" mass="16586">MLMIVDNEELYEQEKPISLEDIQYLIIILRQVSWELLWSNSANSSASQKGLSSSFNKLSLDGVKNKVKFVTSELLSRLQDWNNRRQFTPFSDFHFQEAVDEFFFPEFNRKPKSTRYFDTCTNFGSFYKQGQDIYVTIKCY</sequence>
<dbReference type="PANTHER" id="PTHR45700:SF6">
    <property type="entry name" value="E3 UBIQUITIN-PROTEIN LIGASE UPL6"/>
    <property type="match status" value="1"/>
</dbReference>
<organism evidence="4 5">
    <name type="scientific">Zostera marina</name>
    <name type="common">Eelgrass</name>
    <dbReference type="NCBI Taxonomy" id="29655"/>
    <lineage>
        <taxon>Eukaryota</taxon>
        <taxon>Viridiplantae</taxon>
        <taxon>Streptophyta</taxon>
        <taxon>Embryophyta</taxon>
        <taxon>Tracheophyta</taxon>
        <taxon>Spermatophyta</taxon>
        <taxon>Magnoliopsida</taxon>
        <taxon>Liliopsida</taxon>
        <taxon>Zosteraceae</taxon>
        <taxon>Zostera</taxon>
    </lineage>
</organism>
<protein>
    <recommendedName>
        <fullName evidence="2">HECT-type E3 ubiquitin transferase</fullName>
        <ecNumber evidence="2">2.3.2.26</ecNumber>
    </recommendedName>
</protein>
<keyword evidence="5" id="KW-1185">Reference proteome</keyword>
<name>A0A0K9PY46_ZOSMR</name>
<dbReference type="InterPro" id="IPR044611">
    <property type="entry name" value="E3A/B/C-like"/>
</dbReference>
<dbReference type="GO" id="GO:0000209">
    <property type="term" value="P:protein polyubiquitination"/>
    <property type="evidence" value="ECO:0007669"/>
    <property type="project" value="InterPro"/>
</dbReference>
<comment type="catalytic activity">
    <reaction evidence="1">
        <text>S-ubiquitinyl-[E2 ubiquitin-conjugating enzyme]-L-cysteine + [acceptor protein]-L-lysine = [E2 ubiquitin-conjugating enzyme]-L-cysteine + N(6)-ubiquitinyl-[acceptor protein]-L-lysine.</text>
        <dbReference type="EC" id="2.3.2.26"/>
    </reaction>
</comment>
<evidence type="ECO:0000256" key="1">
    <source>
        <dbReference type="ARBA" id="ARBA00000885"/>
    </source>
</evidence>
<dbReference type="PANTHER" id="PTHR45700">
    <property type="entry name" value="UBIQUITIN-PROTEIN LIGASE E3C"/>
    <property type="match status" value="1"/>
</dbReference>
<dbReference type="Proteomes" id="UP000036987">
    <property type="component" value="Unassembled WGS sequence"/>
</dbReference>
<proteinExistence type="predicted"/>
<evidence type="ECO:0000313" key="4">
    <source>
        <dbReference type="EMBL" id="KMZ73132.1"/>
    </source>
</evidence>
<dbReference type="OrthoDB" id="8068875at2759"/>
<evidence type="ECO:0000256" key="3">
    <source>
        <dbReference type="ARBA" id="ARBA00022679"/>
    </source>
</evidence>
<accession>A0A0K9PY46</accession>
<dbReference type="GO" id="GO:0061630">
    <property type="term" value="F:ubiquitin protein ligase activity"/>
    <property type="evidence" value="ECO:0007669"/>
    <property type="project" value="UniProtKB-EC"/>
</dbReference>
<keyword evidence="3" id="KW-0808">Transferase</keyword>
<evidence type="ECO:0000256" key="2">
    <source>
        <dbReference type="ARBA" id="ARBA00012485"/>
    </source>
</evidence>
<dbReference type="STRING" id="29655.A0A0K9PY46"/>
<gene>
    <name evidence="4" type="ORF">ZOSMA_153G00240</name>
</gene>
<dbReference type="EC" id="2.3.2.26" evidence="2"/>